<dbReference type="GO" id="GO:0016020">
    <property type="term" value="C:membrane"/>
    <property type="evidence" value="ECO:0007669"/>
    <property type="project" value="InterPro"/>
</dbReference>
<organism evidence="3">
    <name type="scientific">hydrothermal vent metagenome</name>
    <dbReference type="NCBI Taxonomy" id="652676"/>
    <lineage>
        <taxon>unclassified sequences</taxon>
        <taxon>metagenomes</taxon>
        <taxon>ecological metagenomes</taxon>
    </lineage>
</organism>
<dbReference type="PANTHER" id="PTHR34596">
    <property type="entry name" value="CHITOPORIN"/>
    <property type="match status" value="1"/>
</dbReference>
<keyword evidence="1" id="KW-0813">Transport</keyword>
<sequence length="502" mass="56912">MKKSQVVVAISLVLTTFGQAGGDIEKIVQAPVVKVDRQALKSNYQVIYNDLPQSVDSFSDMFTQGKYYGRLRSNNFYFKWKDEDSKHTTHSVSGLGASVVYKSATFNNFDFTVGGYFTRAFFKKNNDPVAHFKPGKGTLSRYDYLENGNDYMAVLGQAYLRYSGIDNTEVKVGRQLVETFYTKSNDTKMIPNTFDGIYLSNKSIDKTVINLAYLKDQKLRDHTDSHGVLVFGGSGTSKYSNFTGNDDTAMHRYLTYDKLAALDLEDQPLIVGDIHNTSIENLKIDASFYVVPDLLSQYMGELNYKFTLANGITVTPGIRYVNQVDNGAGAIGGASYYGSAANYKDPDSLDGQMFAARVVTKIDNYKINLGYSKVFDEADLITPWRSFVTSGYTRSMARYNWRANTQSYRIEVQRNANLTGIYNDMYIQASILYTDADESKDIAGETRAHRLDEIYYYAGFVQNIKSLDNLQWRLRLGYTDYVHEEDSKFDNLDGRFELNYLF</sequence>
<proteinExistence type="predicted"/>
<dbReference type="EMBL" id="FPKX01000067">
    <property type="protein sequence ID" value="SFZ98909.1"/>
    <property type="molecule type" value="Genomic_DNA"/>
</dbReference>
<keyword evidence="2" id="KW-0732">Signal</keyword>
<dbReference type="InterPro" id="IPR023614">
    <property type="entry name" value="Porin_dom_sf"/>
</dbReference>
<dbReference type="GO" id="GO:0015288">
    <property type="term" value="F:porin activity"/>
    <property type="evidence" value="ECO:0007669"/>
    <property type="project" value="TreeGrafter"/>
</dbReference>
<accession>A0A1W1EFT2</accession>
<dbReference type="Gene3D" id="2.40.160.10">
    <property type="entry name" value="Porin"/>
    <property type="match status" value="1"/>
</dbReference>
<evidence type="ECO:0008006" key="4">
    <source>
        <dbReference type="Google" id="ProtNLM"/>
    </source>
</evidence>
<dbReference type="AlphaFoldDB" id="A0A1W1EFT2"/>
<evidence type="ECO:0000313" key="3">
    <source>
        <dbReference type="EMBL" id="SFZ98909.1"/>
    </source>
</evidence>
<name>A0A1W1EFT2_9ZZZZ</name>
<dbReference type="Pfam" id="PF03573">
    <property type="entry name" value="OprD"/>
    <property type="match status" value="1"/>
</dbReference>
<protein>
    <recommendedName>
        <fullName evidence="4">Outer membrane porin, OprD family</fullName>
    </recommendedName>
</protein>
<reference evidence="3" key="1">
    <citation type="submission" date="2016-10" db="EMBL/GenBank/DDBJ databases">
        <authorList>
            <person name="de Groot N.N."/>
        </authorList>
    </citation>
    <scope>NUCLEOTIDE SEQUENCE</scope>
</reference>
<evidence type="ECO:0000256" key="2">
    <source>
        <dbReference type="ARBA" id="ARBA00022729"/>
    </source>
</evidence>
<dbReference type="InterPro" id="IPR005318">
    <property type="entry name" value="OM_porin_bac"/>
</dbReference>
<dbReference type="PANTHER" id="PTHR34596:SF2">
    <property type="entry name" value="CHITOPORIN"/>
    <property type="match status" value="1"/>
</dbReference>
<evidence type="ECO:0000256" key="1">
    <source>
        <dbReference type="ARBA" id="ARBA00022448"/>
    </source>
</evidence>
<gene>
    <name evidence="3" type="ORF">MNB_SV-5-313</name>
</gene>